<dbReference type="EMBL" id="HE774682">
    <property type="protein sequence ID" value="CCG53613.1"/>
    <property type="molecule type" value="Genomic_DNA"/>
</dbReference>
<feature type="domain" description="DUF1330" evidence="1">
    <location>
        <begin position="3"/>
        <end position="88"/>
    </location>
</feature>
<dbReference type="RefSeq" id="WP_014388732.1">
    <property type="nucleotide sequence ID" value="NC_017025.1"/>
</dbReference>
<dbReference type="OrthoDB" id="1163825at2"/>
<dbReference type="InterPro" id="IPR010753">
    <property type="entry name" value="DUF1330"/>
</dbReference>
<dbReference type="Proteomes" id="UP000007599">
    <property type="component" value="Chromosome I"/>
</dbReference>
<name>H8XTN3_FLAIG</name>
<reference evidence="3" key="2">
    <citation type="submission" date="2012-03" db="EMBL/GenBank/DDBJ databases">
        <title>Complete genome sequence of Flavobacterium indicum GPTSA100-9T, isolated from warm spring water.</title>
        <authorList>
            <person name="Barbier P."/>
            <person name="Houel A."/>
            <person name="Loux V."/>
            <person name="Poulain J."/>
            <person name="Bernardet J.-F."/>
            <person name="Touchon M."/>
            <person name="Duchaud E."/>
        </authorList>
    </citation>
    <scope>NUCLEOTIDE SEQUENCE [LARGE SCALE GENOMIC DNA]</scope>
    <source>
        <strain evidence="3">DSM 17447 / CIP 109464 / GPTSA100-9</strain>
    </source>
</reference>
<dbReference type="AlphaFoldDB" id="H8XTN3"/>
<dbReference type="HOGENOM" id="CLU_2329596_0_0_10"/>
<organism evidence="2 3">
    <name type="scientific">Flavobacterium indicum (strain DSM 17447 / CIP 109464 / GPTSA100-9)</name>
    <dbReference type="NCBI Taxonomy" id="1094466"/>
    <lineage>
        <taxon>Bacteria</taxon>
        <taxon>Pseudomonadati</taxon>
        <taxon>Bacteroidota</taxon>
        <taxon>Flavobacteriia</taxon>
        <taxon>Flavobacteriales</taxon>
        <taxon>Flavobacteriaceae</taxon>
        <taxon>Flavobacterium</taxon>
    </lineage>
</organism>
<dbReference type="PATRIC" id="fig|1094466.5.peg.1640"/>
<evidence type="ECO:0000313" key="2">
    <source>
        <dbReference type="EMBL" id="CCG53613.1"/>
    </source>
</evidence>
<gene>
    <name evidence="2" type="ordered locus">KQS_08380</name>
</gene>
<dbReference type="InterPro" id="IPR011008">
    <property type="entry name" value="Dimeric_a/b-barrel"/>
</dbReference>
<sequence length="98" mass="11183">MKIYLIINAIPNPSNMQDVQEYLGKIMPLFMQYSGSKIERFQIAEQLIGNSGIKMVGIFEFPDTQNIKDMLESDAFKSLSELRAKAFTQLDLFIGNPF</sequence>
<dbReference type="SUPFAM" id="SSF54909">
    <property type="entry name" value="Dimeric alpha+beta barrel"/>
    <property type="match status" value="1"/>
</dbReference>
<dbReference type="STRING" id="1094466.KQS_08380"/>
<reference evidence="2 3" key="1">
    <citation type="journal article" date="2012" name="J. Bacteriol.">
        <title>Complete Genome Sequence of Flavobacterium indicum GPSTA100-9T, Isolated from Warm Spring Water.</title>
        <authorList>
            <person name="Barbier P."/>
            <person name="Houel A."/>
            <person name="Loux V."/>
            <person name="Poulain J."/>
            <person name="Bernardet J.F."/>
            <person name="Touchon M."/>
            <person name="Duchaud E."/>
        </authorList>
    </citation>
    <scope>NUCLEOTIDE SEQUENCE [LARGE SCALE GENOMIC DNA]</scope>
    <source>
        <strain evidence="3">DSM 17447 / CIP 109464 / GPTSA100-9</strain>
    </source>
</reference>
<keyword evidence="3" id="KW-1185">Reference proteome</keyword>
<dbReference type="Pfam" id="PF07045">
    <property type="entry name" value="DUF1330"/>
    <property type="match status" value="1"/>
</dbReference>
<evidence type="ECO:0000313" key="3">
    <source>
        <dbReference type="Proteomes" id="UP000007599"/>
    </source>
</evidence>
<proteinExistence type="predicted"/>
<protein>
    <recommendedName>
        <fullName evidence="1">DUF1330 domain-containing protein</fullName>
    </recommendedName>
</protein>
<accession>H8XTN3</accession>
<dbReference type="KEGG" id="fin:KQS_08380"/>
<dbReference type="Gene3D" id="3.30.70.100">
    <property type="match status" value="1"/>
</dbReference>
<evidence type="ECO:0000259" key="1">
    <source>
        <dbReference type="Pfam" id="PF07045"/>
    </source>
</evidence>